<keyword evidence="1" id="KW-0378">Hydrolase</keyword>
<keyword evidence="2" id="KW-1185">Reference proteome</keyword>
<dbReference type="PROSITE" id="PS51273">
    <property type="entry name" value="GATASE_TYPE_1"/>
    <property type="match status" value="1"/>
</dbReference>
<evidence type="ECO:0000313" key="2">
    <source>
        <dbReference type="Proteomes" id="UP001208017"/>
    </source>
</evidence>
<reference evidence="1 2" key="1">
    <citation type="submission" date="2022-11" db="EMBL/GenBank/DDBJ databases">
        <title>Study of microbial diversity in lake waters.</title>
        <authorList>
            <person name="Zhang J."/>
        </authorList>
    </citation>
    <scope>NUCLEOTIDE SEQUENCE [LARGE SCALE GENOMIC DNA]</scope>
    <source>
        <strain evidence="1 2">DT12</strain>
    </source>
</reference>
<dbReference type="Pfam" id="PF07722">
    <property type="entry name" value="Peptidase_C26"/>
    <property type="match status" value="1"/>
</dbReference>
<evidence type="ECO:0000313" key="1">
    <source>
        <dbReference type="EMBL" id="MCX7572259.1"/>
    </source>
</evidence>
<dbReference type="CDD" id="cd01745">
    <property type="entry name" value="GATase1_2"/>
    <property type="match status" value="1"/>
</dbReference>
<dbReference type="PANTHER" id="PTHR43235:SF1">
    <property type="entry name" value="GLUTAMINE AMIDOTRANSFERASE PB2B2.05-RELATED"/>
    <property type="match status" value="1"/>
</dbReference>
<dbReference type="Proteomes" id="UP001208017">
    <property type="component" value="Unassembled WGS sequence"/>
</dbReference>
<dbReference type="RefSeq" id="WP_267153509.1">
    <property type="nucleotide sequence ID" value="NZ_JAPMLT010000017.1"/>
</dbReference>
<dbReference type="InterPro" id="IPR011697">
    <property type="entry name" value="Peptidase_C26"/>
</dbReference>
<comment type="caution">
    <text evidence="1">The sequence shown here is derived from an EMBL/GenBank/DDBJ whole genome shotgun (WGS) entry which is preliminary data.</text>
</comment>
<protein>
    <submittedName>
        <fullName evidence="1">Gamma-glutamyl-gamma-aminobutyrate hydrolase family protein</fullName>
    </submittedName>
</protein>
<accession>A0ABT3X5T6</accession>
<dbReference type="InterPro" id="IPR029062">
    <property type="entry name" value="Class_I_gatase-like"/>
</dbReference>
<proteinExistence type="predicted"/>
<gene>
    <name evidence="1" type="ORF">OS242_20325</name>
</gene>
<dbReference type="InterPro" id="IPR044668">
    <property type="entry name" value="PuuD-like"/>
</dbReference>
<organism evidence="1 2">
    <name type="scientific">Tumebacillus lacus</name>
    <dbReference type="NCBI Taxonomy" id="2995335"/>
    <lineage>
        <taxon>Bacteria</taxon>
        <taxon>Bacillati</taxon>
        <taxon>Bacillota</taxon>
        <taxon>Bacilli</taxon>
        <taxon>Bacillales</taxon>
        <taxon>Alicyclobacillaceae</taxon>
        <taxon>Tumebacillus</taxon>
    </lineage>
</organism>
<sequence>MRPIIGVTGYLHPYSRDVDGVFAGEGYTNGLAKAGAAPVVIPYLEEEEEIRALAHRLDGLLLSGGPDMDPILFGEEPHPANGNVSPERDTLESILFDEMQRQGKPVFGICRGAQIINILLGGTIYQDLPSQYQGELVQHDQRAPRWFGAHHVTVTPGTILSRIFDGADRIRVNTYHHQAIREVAPGLVVSGVADDGVIEAVERPAGTGPYLVAVQWHPENMWRKDGQMLHLFQDFVAAVEAHCKQTQP</sequence>
<dbReference type="PANTHER" id="PTHR43235">
    <property type="entry name" value="GLUTAMINE AMIDOTRANSFERASE PB2B2.05-RELATED"/>
    <property type="match status" value="1"/>
</dbReference>
<dbReference type="GO" id="GO:0016787">
    <property type="term" value="F:hydrolase activity"/>
    <property type="evidence" value="ECO:0007669"/>
    <property type="project" value="UniProtKB-KW"/>
</dbReference>
<dbReference type="SUPFAM" id="SSF52317">
    <property type="entry name" value="Class I glutamine amidotransferase-like"/>
    <property type="match status" value="1"/>
</dbReference>
<dbReference type="EMBL" id="JAPMLT010000017">
    <property type="protein sequence ID" value="MCX7572259.1"/>
    <property type="molecule type" value="Genomic_DNA"/>
</dbReference>
<name>A0ABT3X5T6_9BACL</name>
<dbReference type="Gene3D" id="3.40.50.880">
    <property type="match status" value="1"/>
</dbReference>